<comment type="caution">
    <text evidence="2">The sequence shown here is derived from an EMBL/GenBank/DDBJ whole genome shotgun (WGS) entry which is preliminary data.</text>
</comment>
<organism evidence="2 3">
    <name type="scientific">Rehmannia glutinosa</name>
    <name type="common">Chinese foxglove</name>
    <dbReference type="NCBI Taxonomy" id="99300"/>
    <lineage>
        <taxon>Eukaryota</taxon>
        <taxon>Viridiplantae</taxon>
        <taxon>Streptophyta</taxon>
        <taxon>Embryophyta</taxon>
        <taxon>Tracheophyta</taxon>
        <taxon>Spermatophyta</taxon>
        <taxon>Magnoliopsida</taxon>
        <taxon>eudicotyledons</taxon>
        <taxon>Gunneridae</taxon>
        <taxon>Pentapetalae</taxon>
        <taxon>asterids</taxon>
        <taxon>lamiids</taxon>
        <taxon>Lamiales</taxon>
        <taxon>Orobanchaceae</taxon>
        <taxon>Rehmannieae</taxon>
        <taxon>Rehmannia</taxon>
    </lineage>
</organism>
<proteinExistence type="predicted"/>
<dbReference type="SUPFAM" id="SSF50891">
    <property type="entry name" value="Cyclophilin-like"/>
    <property type="match status" value="1"/>
</dbReference>
<dbReference type="Gene3D" id="2.40.100.10">
    <property type="entry name" value="Cyclophilin-like"/>
    <property type="match status" value="1"/>
</dbReference>
<accession>A0ABR0VRB7</accession>
<reference evidence="2 3" key="1">
    <citation type="journal article" date="2021" name="Comput. Struct. Biotechnol. J.">
        <title>De novo genome assembly of the potent medicinal plant Rehmannia glutinosa using nanopore technology.</title>
        <authorList>
            <person name="Ma L."/>
            <person name="Dong C."/>
            <person name="Song C."/>
            <person name="Wang X."/>
            <person name="Zheng X."/>
            <person name="Niu Y."/>
            <person name="Chen S."/>
            <person name="Feng W."/>
        </authorList>
    </citation>
    <scope>NUCLEOTIDE SEQUENCE [LARGE SCALE GENOMIC DNA]</scope>
    <source>
        <strain evidence="2">DH-2019</strain>
    </source>
</reference>
<sequence>MACSSTRCLPLTPVPPHHHHNRLPLNRRSLLFLSTTLPLSTPLTSASAAAPPQPDTTITDRVFLDFSVCPSFFSNRTLGEYDLSQCAESEPLGRVILGLYGNLVPITVSNFKSMCNGSSGSTYKGTLVQKIFPGEFFVAGRQGRRDKGEVKPPVELVRNTETVDSKAFLLEHSRPGLVSLCLSENDDDDDLKFSPNYHNVEFLITTGPGPCPQLDSKNIVFGSVLEVYDSQKERNKVRSFGAFLLLTLLVECIRWHDNGTSRVKITFTTTQINLHRVGRCDRYSRFPLINQVKESGNTMILQSLLETEEPKLLVQSGTDLLKLCILVIVECLKLQSLPFPQLYPDTAMLFRYGSSIVFLHILKFVANIFLKQQQLHE</sequence>
<evidence type="ECO:0000313" key="2">
    <source>
        <dbReference type="EMBL" id="KAK6136527.1"/>
    </source>
</evidence>
<evidence type="ECO:0000313" key="3">
    <source>
        <dbReference type="Proteomes" id="UP001318860"/>
    </source>
</evidence>
<keyword evidence="3" id="KW-1185">Reference proteome</keyword>
<gene>
    <name evidence="2" type="ORF">DH2020_029723</name>
</gene>
<dbReference type="InterPro" id="IPR002130">
    <property type="entry name" value="Cyclophilin-type_PPIase_dom"/>
</dbReference>
<feature type="domain" description="PPIase cyclophilin-type" evidence="1">
    <location>
        <begin position="82"/>
        <end position="242"/>
    </location>
</feature>
<dbReference type="Pfam" id="PF00160">
    <property type="entry name" value="Pro_isomerase"/>
    <property type="match status" value="1"/>
</dbReference>
<name>A0ABR0VRB7_REHGL</name>
<dbReference type="InterPro" id="IPR029000">
    <property type="entry name" value="Cyclophilin-like_dom_sf"/>
</dbReference>
<protein>
    <recommendedName>
        <fullName evidence="1">PPIase cyclophilin-type domain-containing protein</fullName>
    </recommendedName>
</protein>
<dbReference type="Proteomes" id="UP001318860">
    <property type="component" value="Unassembled WGS sequence"/>
</dbReference>
<dbReference type="PANTHER" id="PTHR47875:SF1">
    <property type="entry name" value="PEPTIDYL-PROLYL CIS-TRANS ISOMERASE CYP28, CHLOROPLASTIC"/>
    <property type="match status" value="1"/>
</dbReference>
<evidence type="ECO:0000259" key="1">
    <source>
        <dbReference type="PROSITE" id="PS50072"/>
    </source>
</evidence>
<dbReference type="PANTHER" id="PTHR47875">
    <property type="entry name" value="PEPTIDYL-PROLYL CIS-TRANS ISOMERASE CYP28, CHLOROPLASTIC"/>
    <property type="match status" value="1"/>
</dbReference>
<dbReference type="PROSITE" id="PS50072">
    <property type="entry name" value="CSA_PPIASE_2"/>
    <property type="match status" value="1"/>
</dbReference>
<dbReference type="EMBL" id="JABTTQ020001032">
    <property type="protein sequence ID" value="KAK6136527.1"/>
    <property type="molecule type" value="Genomic_DNA"/>
</dbReference>
<dbReference type="InterPro" id="IPR044178">
    <property type="entry name" value="CYP28-like"/>
</dbReference>